<dbReference type="InterPro" id="IPR024983">
    <property type="entry name" value="CHAT_dom"/>
</dbReference>
<evidence type="ECO:0000256" key="2">
    <source>
        <dbReference type="SAM" id="MobiDB-lite"/>
    </source>
</evidence>
<dbReference type="EnsemblMetazoa" id="MDOA003514-RB">
    <property type="protein sequence ID" value="MDOA003514-PB"/>
    <property type="gene ID" value="MDOA003514"/>
</dbReference>
<protein>
    <submittedName>
        <fullName evidence="7 8">Tetratricopeptide repeat protein 28</fullName>
    </submittedName>
</protein>
<feature type="compositionally biased region" description="Low complexity" evidence="2">
    <location>
        <begin position="2148"/>
        <end position="2157"/>
    </location>
</feature>
<organism evidence="5">
    <name type="scientific">Musca domestica</name>
    <name type="common">House fly</name>
    <dbReference type="NCBI Taxonomy" id="7370"/>
    <lineage>
        <taxon>Eukaryota</taxon>
        <taxon>Metazoa</taxon>
        <taxon>Ecdysozoa</taxon>
        <taxon>Arthropoda</taxon>
        <taxon>Hexapoda</taxon>
        <taxon>Insecta</taxon>
        <taxon>Pterygota</taxon>
        <taxon>Neoptera</taxon>
        <taxon>Endopterygota</taxon>
        <taxon>Diptera</taxon>
        <taxon>Brachycera</taxon>
        <taxon>Muscomorpha</taxon>
        <taxon>Muscoidea</taxon>
        <taxon>Muscidae</taxon>
        <taxon>Musca</taxon>
    </lineage>
</organism>
<feature type="domain" description="TTC28 C-terminal" evidence="4">
    <location>
        <begin position="1821"/>
        <end position="1927"/>
    </location>
</feature>
<gene>
    <name evidence="5" type="primary">101894192</name>
    <name evidence="7 8 9" type="synonym">LOC101894192</name>
</gene>
<dbReference type="InterPro" id="IPR058900">
    <property type="entry name" value="TTC28_C"/>
</dbReference>
<feature type="repeat" description="TPR" evidence="1">
    <location>
        <begin position="315"/>
        <end position="348"/>
    </location>
</feature>
<dbReference type="InterPro" id="IPR019734">
    <property type="entry name" value="TPR_rpt"/>
</dbReference>
<evidence type="ECO:0000313" key="7">
    <source>
        <dbReference type="RefSeq" id="XP_011296437.1"/>
    </source>
</evidence>
<dbReference type="Pfam" id="PF13432">
    <property type="entry name" value="TPR_16"/>
    <property type="match status" value="1"/>
</dbReference>
<dbReference type="GeneID" id="101894192"/>
<keyword evidence="1" id="KW-0802">TPR repeat</keyword>
<evidence type="ECO:0000256" key="1">
    <source>
        <dbReference type="PROSITE-ProRule" id="PRU00339"/>
    </source>
</evidence>
<dbReference type="FunFam" id="1.25.40.10:FF:000209">
    <property type="entry name" value="Tetratricopeptide repeat domain 28"/>
    <property type="match status" value="1"/>
</dbReference>
<feature type="repeat" description="TPR" evidence="1">
    <location>
        <begin position="127"/>
        <end position="160"/>
    </location>
</feature>
<keyword evidence="6" id="KW-1185">Reference proteome</keyword>
<evidence type="ECO:0000313" key="8">
    <source>
        <dbReference type="RefSeq" id="XP_058978255.1"/>
    </source>
</evidence>
<dbReference type="SMART" id="SM00028">
    <property type="entry name" value="TPR"/>
    <property type="match status" value="26"/>
</dbReference>
<evidence type="ECO:0000259" key="3">
    <source>
        <dbReference type="Pfam" id="PF12770"/>
    </source>
</evidence>
<dbReference type="Pfam" id="PF26117">
    <property type="entry name" value="TTC28_C"/>
    <property type="match status" value="1"/>
</dbReference>
<dbReference type="Gene3D" id="1.25.40.10">
    <property type="entry name" value="Tetratricopeptide repeat domain"/>
    <property type="match status" value="6"/>
</dbReference>
<dbReference type="RefSeq" id="XP_058978255.1">
    <property type="nucleotide sequence ID" value="XM_059122272.1"/>
</dbReference>
<dbReference type="FunFam" id="1.25.40.10:FF:000416">
    <property type="entry name" value="Tetratricopeptide repeat protein 28"/>
    <property type="match status" value="1"/>
</dbReference>
<feature type="compositionally biased region" description="Polar residues" evidence="2">
    <location>
        <begin position="1564"/>
        <end position="1578"/>
    </location>
</feature>
<feature type="compositionally biased region" description="Low complexity" evidence="2">
    <location>
        <begin position="2341"/>
        <end position="2353"/>
    </location>
</feature>
<dbReference type="Pfam" id="PF13424">
    <property type="entry name" value="TPR_12"/>
    <property type="match status" value="8"/>
</dbReference>
<dbReference type="PROSITE" id="PS50005">
    <property type="entry name" value="TPR"/>
    <property type="match status" value="5"/>
</dbReference>
<dbReference type="Proteomes" id="UP001652621">
    <property type="component" value="Unplaced"/>
</dbReference>
<feature type="region of interest" description="Disordered" evidence="2">
    <location>
        <begin position="2275"/>
        <end position="2306"/>
    </location>
</feature>
<accession>A0A1I8MCJ9</accession>
<dbReference type="FunFam" id="1.25.40.10:FF:001539">
    <property type="entry name" value="AGAP002648-PA"/>
    <property type="match status" value="1"/>
</dbReference>
<feature type="region of interest" description="Disordered" evidence="2">
    <location>
        <begin position="2337"/>
        <end position="2369"/>
    </location>
</feature>
<evidence type="ECO:0000313" key="5">
    <source>
        <dbReference type="EnsemblMetazoa" id="MDOA003514-PB"/>
    </source>
</evidence>
<dbReference type="PANTHER" id="PTHR10098:SF108">
    <property type="entry name" value="TETRATRICOPEPTIDE REPEAT PROTEIN 28"/>
    <property type="match status" value="1"/>
</dbReference>
<dbReference type="KEGG" id="mde:101894192"/>
<evidence type="ECO:0000259" key="4">
    <source>
        <dbReference type="Pfam" id="PF26117"/>
    </source>
</evidence>
<reference evidence="5" key="1">
    <citation type="submission" date="2020-05" db="UniProtKB">
        <authorList>
            <consortium name="EnsemblMetazoa"/>
        </authorList>
    </citation>
    <scope>IDENTIFICATION</scope>
    <source>
        <strain evidence="5">Aabys</strain>
    </source>
</reference>
<feature type="compositionally biased region" description="Polar residues" evidence="2">
    <location>
        <begin position="2275"/>
        <end position="2299"/>
    </location>
</feature>
<dbReference type="PANTHER" id="PTHR10098">
    <property type="entry name" value="RAPSYN-RELATED"/>
    <property type="match status" value="1"/>
</dbReference>
<reference evidence="8 9" key="2">
    <citation type="submission" date="2025-05" db="UniProtKB">
        <authorList>
            <consortium name="RefSeq"/>
        </authorList>
    </citation>
    <scope>IDENTIFICATION</scope>
    <source>
        <strain evidence="7 8">Aabys</strain>
        <tissue evidence="8 9">Whole body</tissue>
    </source>
</reference>
<dbReference type="VEuPathDB" id="VectorBase:MDOA003514"/>
<dbReference type="InterPro" id="IPR011990">
    <property type="entry name" value="TPR-like_helical_dom_sf"/>
</dbReference>
<evidence type="ECO:0000313" key="9">
    <source>
        <dbReference type="RefSeq" id="XP_058978256.1"/>
    </source>
</evidence>
<feature type="repeat" description="TPR" evidence="1">
    <location>
        <begin position="878"/>
        <end position="911"/>
    </location>
</feature>
<name>A0A1I8MCJ9_MUSDO</name>
<evidence type="ECO:0000313" key="6">
    <source>
        <dbReference type="Proteomes" id="UP001652621"/>
    </source>
</evidence>
<feature type="region of interest" description="Disordered" evidence="2">
    <location>
        <begin position="1564"/>
        <end position="1589"/>
    </location>
</feature>
<dbReference type="OrthoDB" id="626167at2759"/>
<dbReference type="Pfam" id="PF13176">
    <property type="entry name" value="TPR_7"/>
    <property type="match status" value="2"/>
</dbReference>
<feature type="region of interest" description="Disordered" evidence="2">
    <location>
        <begin position="2138"/>
        <end position="2181"/>
    </location>
</feature>
<proteinExistence type="predicted"/>
<dbReference type="FunFam" id="1.25.40.10:FF:000040">
    <property type="entry name" value="Tetratricopeptide repeat domain 28"/>
    <property type="match status" value="1"/>
</dbReference>
<dbReference type="eggNOG" id="KOG0548">
    <property type="taxonomic scope" value="Eukaryota"/>
</dbReference>
<dbReference type="FunFam" id="1.25.40.10:FF:000792">
    <property type="entry name" value="tetratricopeptide repeat protein 28"/>
    <property type="match status" value="1"/>
</dbReference>
<feature type="region of interest" description="Disordered" evidence="2">
    <location>
        <begin position="2065"/>
        <end position="2102"/>
    </location>
</feature>
<dbReference type="Pfam" id="PF12770">
    <property type="entry name" value="CHAT"/>
    <property type="match status" value="1"/>
</dbReference>
<dbReference type="VEuPathDB" id="VectorBase:MDOMA2_013409"/>
<feature type="repeat" description="TPR" evidence="1">
    <location>
        <begin position="395"/>
        <end position="428"/>
    </location>
</feature>
<feature type="repeat" description="TPR" evidence="1">
    <location>
        <begin position="1039"/>
        <end position="1072"/>
    </location>
</feature>
<dbReference type="STRING" id="7370.A0A1I8MCJ9"/>
<dbReference type="SUPFAM" id="SSF48452">
    <property type="entry name" value="TPR-like"/>
    <property type="match status" value="6"/>
</dbReference>
<dbReference type="RefSeq" id="XP_011296437.1">
    <property type="nucleotide sequence ID" value="XM_011298135.2"/>
</dbReference>
<feature type="domain" description="CHAT" evidence="3">
    <location>
        <begin position="1388"/>
        <end position="1706"/>
    </location>
</feature>
<dbReference type="RefSeq" id="XP_058978256.1">
    <property type="nucleotide sequence ID" value="XM_059122273.1"/>
</dbReference>
<sequence>MTNYENLLNLPLNFNGNELNADLANHSATHDAVKMSQRDFSENEPECNAELTAANRALFLEKVRQSNAACQSGDFGTAVQLYTDALQLDPSNYILYSNRSAARLKQGQFALALQDATKARELCPQWPKAYFRQGVALQCLGRYAEALASFAAGLGQDPQNKQLLAGLVEASIKSPLRHALEPTFQQLRCMNLDQSPFVVISVVGQELLQAGQYHSAVTVLEAALRIGSCSLKLRGSVFSALSSAHWVLNQLDKAIAYMQQDLAVAKSLGDTAGECRAHGNLGSAYFSQGSFKEALTAHRYQLVLAMKCKDTQAAAAALTSLGHVYTATGDYPNALASHKQCVQLVKQIGDRLQEAREIGNVGAVFLAMGDFDSAVDCHTQHLRLARKLGNQVEEAKAYSNLGSSHHYRRNFAQAMTYHEQVLRIAQQLGDRNIEARAYAGLGHAARCAGDVVQAKKWHEKQLEIALASRDKIGEGRACSNLGIVYQLLGEHDAALKLHQAHLTIARQMHDRAGMGRAYGNIGNAYSSAGLYEAAIKYHKQELIISKEVNDRSAEASTHGNLAVAYQALGAHDMALIHYRAHLNIARELKDTQGEACALLNLGNCLSSRQEFGQAVPYYEQYLMLSQELGDVSAEGKACHFLGYVHYCLGNYREAVRYYDQDLALAKDLQDKVNMGRAYCNLGLAHLALGNTQAALECQKYFLAVAHMTNHLSGKFRALGNIGDILVRTGEMEEGAKMYQRQLALARHARERSMEAAACGALGLAHRLLKKYDKALGYHTQEISLRQQMSDLKGECKAHGHLAAVHMALYNYTLAVKCYQDQLARAQELQDSSMEAQTFGNLGIAKLNMGHYEDAIGYLEQQLGTLERVNQPTTQHDRARALGHLGDCYDALGDYEEAIKCHERHLQLATSLQSLRDQEKAYRGMGHSHRALGNLQEALVCLEKRLVVAHELGSPAEVKAVAYGDLGNIHCALGNYEQARNCLEHQQEIARELGDRKLVSDATSALGNVYQRMGDNDGALNLHKMDLEMGEHLGNAYMQARACGNLGAVYEAIRSYDDAVKFYEKQLSLASDHLSKTHACGSLGRVYHQMGKHSEAVTYLKQGLAVAQSINKSEEEAKIRHQLGLALRASGDNEGARLQMESAAQLLESVRYDQRSPEARSNIYELQTSCYHILQQIFVAMQRNEEALVAAERCKARSGPDASNVARKAMMTCSEHIYDIVNRTKNNVLYFSLATDELYAWFLQPQKGIVRFHAVKISEESLKISSEKLAEHAKGAVERESLLERYINMVRDNLGVNSDSVLHEGDGSGWRASTENLLDDFSSERSGFLRMVNRNHLMNSSNYSLSSLFSLGSVGGSVASLQGSTRSIGSLQGSSRSRRTPTVWQGPSCLHTLFNILMAPFDDLLPTGGAVSRQGRKELILVLDNELYLVPFAILRSSKEDGEYLSERCSLITVPSLQSLRVKSKALRSRELAENLNAALVVGGPRIPATLAETWGWSESPASLQEAAMVADMLQAKTLAGCNATKEAVISELPTAECVHFAANLSWKLGAVVLSPGDVVDSQSQKRFYQSSNSENATGPGNEPPDLSGGNMELPQLSDFILSAADVLNIKLNAKLVVLSSYHSIEPISGSGVANLAGSWLCAGAGAVLISLWPVPETAAKILLRAFYSALLQGARAARALAEAMQTVQHTKHFAHPANWAGFLLVGGNVRLSNKVALMGHALCELMRTPDKCRDALRVCLHLVEKSLQRIHRGQKNAMYTTQKSIENKAGHVAGWKDLLMAVGFRFEPAANGIPSSVFFPQSDPEDRLSQCSASLQALLALTPLTLQALAKLVSSSDMADDIIAVIRNVLAQYPPKGSPDSETTIEIPLSVRLWRVAGCHELLASMGFDLTEVGQDQVTLRTGKQANRRICQFVLQALLALFDTQEAPKSLGLDSSSSCESLIDDEAITDTVASGTTTNHPQLLVAEPSKQSQNVSVTLPPLPINRSRLISTGGGAFISYVRRRGEPDGGRTDNESIPTAAAAVACSSSAMYPALDSSLNNTTDSELSDGYISQTNIGKTNACRLGSSTLRGPVRVSRPGGGGESDAAFTPSPPVTTQNPVDPNVSMALAHQTRIRNLYSGTGMGYLGDSVIPEMTSNANATSRRPDSSSSASSTTDWEGSGHATVLRRGNHMPPLPPPRQNMPLVDSLRPLAPMVPVYNNLNANLPASNTVSNAADSNSSESEFERSLKGGQIPMSQFRLKPKIKLGSAQSSVASRVSKEHALFMDRLNVRAEPNSQVAPVSQPTTTTAMASGNNTAGSRKPINLPEDDDSALVFNASNLYFSQSDNDLLQEAKKDLKPSAHSGPASSSATPQGAIAKDANSKPSQKTIQDSIMRHMNREMTPTISEVYHERNLGLGLAPPLSQLLLSKNYEETETCKSTPANTMALKSLSDAVNDIELSGASSTSSVSTTNTKTLNTQSSMVATASHREQCPTCGEPADIICRCNAATVQKKASHKPWLSNVPSSIVKASDLTTADILERQNKIRTSVNKETANPPPVATSSLSSLKRVPSPFTEFCRRDEGDGRSVADSQCSSNYKNITIVKAEANQASIVTNRKA</sequence>